<evidence type="ECO:0000256" key="1">
    <source>
        <dbReference type="ARBA" id="ARBA00022741"/>
    </source>
</evidence>
<dbReference type="OMA" id="RRFLHDC"/>
<sequence>MTIKPELLEKFNAQFDEPTPIQNAVWNRLAKGDSIFGLAPTGTGKTLAFILPILSRIDATSKRTQVLILAPSQELAMQTTAVAREWGAYVGVSVTSLIGGANGRRQADKLKKDKPHIVVGTLGRVLTMIDGHVLKLNDLKTVIFDEADAMMNDERHESLEQLAAQLPQPIQLGLFSATSGADLKYVAETFSQTVHPISVGTDAPTAITHEFQYVDQKAKAAVLVQLARQHQQALVFFNTISGLVNMQATLRHAHVSVMSIGSNDKRQVQRADALRLFKQGEVDLLLVTDVAARGLDIEDLPLVVNAQLPERKKTYVHRTGRTGRMGKAGRVLNLGNDHDIRDLKRELGDDFHLVKAANQYLDQKQTKVKDESISQTPKKEPRLAHKVVEVAPSASKIQATSTQHVTKNQKPSLKAAIDAVPEKPKKKKRLKDSKNKGKPKWAKKHDEK</sequence>
<dbReference type="Pfam" id="PF00270">
    <property type="entry name" value="DEAD"/>
    <property type="match status" value="1"/>
</dbReference>
<dbReference type="PROSITE" id="PS51192">
    <property type="entry name" value="HELICASE_ATP_BIND_1"/>
    <property type="match status" value="1"/>
</dbReference>
<evidence type="ECO:0000256" key="6">
    <source>
        <dbReference type="SAM" id="MobiDB-lite"/>
    </source>
</evidence>
<evidence type="ECO:0000259" key="8">
    <source>
        <dbReference type="PROSITE" id="PS51194"/>
    </source>
</evidence>
<dbReference type="CDD" id="cd00268">
    <property type="entry name" value="DEADc"/>
    <property type="match status" value="1"/>
</dbReference>
<dbReference type="RefSeq" id="WP_014973777.1">
    <property type="nucleotide sequence ID" value="NZ_BPKR01000007.1"/>
</dbReference>
<dbReference type="PROSITE" id="PS51194">
    <property type="entry name" value="HELICASE_CTER"/>
    <property type="match status" value="1"/>
</dbReference>
<name>A0AAE6IJ72_LEUCA</name>
<dbReference type="EMBL" id="CP042374">
    <property type="protein sequence ID" value="QEA33280.1"/>
    <property type="molecule type" value="Genomic_DNA"/>
</dbReference>
<evidence type="ECO:0000256" key="4">
    <source>
        <dbReference type="ARBA" id="ARBA00022840"/>
    </source>
</evidence>
<dbReference type="GO" id="GO:0005524">
    <property type="term" value="F:ATP binding"/>
    <property type="evidence" value="ECO:0007669"/>
    <property type="project" value="UniProtKB-KW"/>
</dbReference>
<feature type="region of interest" description="Disordered" evidence="6">
    <location>
        <begin position="394"/>
        <end position="448"/>
    </location>
</feature>
<evidence type="ECO:0000259" key="7">
    <source>
        <dbReference type="PROSITE" id="PS51192"/>
    </source>
</evidence>
<dbReference type="GeneID" id="61186797"/>
<dbReference type="InterPro" id="IPR050079">
    <property type="entry name" value="DEAD_box_RNA_helicase"/>
</dbReference>
<dbReference type="Proteomes" id="UP000321332">
    <property type="component" value="Chromosome"/>
</dbReference>
<evidence type="ECO:0000313" key="10">
    <source>
        <dbReference type="Proteomes" id="UP000321332"/>
    </source>
</evidence>
<keyword evidence="4" id="KW-0067">ATP-binding</keyword>
<dbReference type="SUPFAM" id="SSF52540">
    <property type="entry name" value="P-loop containing nucleoside triphosphate hydrolases"/>
    <property type="match status" value="1"/>
</dbReference>
<evidence type="ECO:0000256" key="3">
    <source>
        <dbReference type="ARBA" id="ARBA00022806"/>
    </source>
</evidence>
<dbReference type="PANTHER" id="PTHR47959">
    <property type="entry name" value="ATP-DEPENDENT RNA HELICASE RHLE-RELATED"/>
    <property type="match status" value="1"/>
</dbReference>
<keyword evidence="3 9" id="KW-0347">Helicase</keyword>
<feature type="compositionally biased region" description="Basic residues" evidence="6">
    <location>
        <begin position="424"/>
        <end position="448"/>
    </location>
</feature>
<keyword evidence="2" id="KW-0378">Hydrolase</keyword>
<dbReference type="GO" id="GO:0005829">
    <property type="term" value="C:cytosol"/>
    <property type="evidence" value="ECO:0007669"/>
    <property type="project" value="TreeGrafter"/>
</dbReference>
<dbReference type="InterPro" id="IPR027417">
    <property type="entry name" value="P-loop_NTPase"/>
</dbReference>
<dbReference type="PANTHER" id="PTHR47959:SF13">
    <property type="entry name" value="ATP-DEPENDENT RNA HELICASE RHLE"/>
    <property type="match status" value="1"/>
</dbReference>
<dbReference type="InterPro" id="IPR001650">
    <property type="entry name" value="Helicase_C-like"/>
</dbReference>
<accession>A0AAE6IJ72</accession>
<dbReference type="GO" id="GO:0003676">
    <property type="term" value="F:nucleic acid binding"/>
    <property type="evidence" value="ECO:0007669"/>
    <property type="project" value="InterPro"/>
</dbReference>
<dbReference type="SMART" id="SM00487">
    <property type="entry name" value="DEXDc"/>
    <property type="match status" value="1"/>
</dbReference>
<protein>
    <submittedName>
        <fullName evidence="9">DEAD/DEAH box helicase</fullName>
    </submittedName>
</protein>
<dbReference type="AlphaFoldDB" id="A0AAE6IJ72"/>
<dbReference type="Pfam" id="PF00271">
    <property type="entry name" value="Helicase_C"/>
    <property type="match status" value="1"/>
</dbReference>
<proteinExistence type="inferred from homology"/>
<dbReference type="Gene3D" id="3.40.50.300">
    <property type="entry name" value="P-loop containing nucleotide triphosphate hydrolases"/>
    <property type="match status" value="2"/>
</dbReference>
<feature type="domain" description="Helicase ATP-binding" evidence="7">
    <location>
        <begin position="26"/>
        <end position="197"/>
    </location>
</feature>
<evidence type="ECO:0000256" key="5">
    <source>
        <dbReference type="ARBA" id="ARBA00038437"/>
    </source>
</evidence>
<dbReference type="InterPro" id="IPR011545">
    <property type="entry name" value="DEAD/DEAH_box_helicase_dom"/>
</dbReference>
<organism evidence="9 10">
    <name type="scientific">Leuconostoc carnosum</name>
    <dbReference type="NCBI Taxonomy" id="1252"/>
    <lineage>
        <taxon>Bacteria</taxon>
        <taxon>Bacillati</taxon>
        <taxon>Bacillota</taxon>
        <taxon>Bacilli</taxon>
        <taxon>Lactobacillales</taxon>
        <taxon>Lactobacillaceae</taxon>
        <taxon>Leuconostoc</taxon>
    </lineage>
</organism>
<dbReference type="CDD" id="cd18787">
    <property type="entry name" value="SF2_C_DEAD"/>
    <property type="match status" value="1"/>
</dbReference>
<evidence type="ECO:0000313" key="9">
    <source>
        <dbReference type="EMBL" id="QEA33280.1"/>
    </source>
</evidence>
<reference evidence="9 10" key="1">
    <citation type="submission" date="2019-06" db="EMBL/GenBank/DDBJ databases">
        <title>Genome analyses of bacteria isolated from kimchi.</title>
        <authorList>
            <person name="Lee S."/>
            <person name="Ahn S."/>
            <person name="Roh S."/>
        </authorList>
    </citation>
    <scope>NUCLEOTIDE SEQUENCE [LARGE SCALE GENOMIC DNA]</scope>
    <source>
        <strain evidence="9 10">CBA3620</strain>
    </source>
</reference>
<evidence type="ECO:0000256" key="2">
    <source>
        <dbReference type="ARBA" id="ARBA00022801"/>
    </source>
</evidence>
<feature type="domain" description="Helicase C-terminal" evidence="8">
    <location>
        <begin position="222"/>
        <end position="372"/>
    </location>
</feature>
<comment type="similarity">
    <text evidence="5">Belongs to the DEAD box helicase family.</text>
</comment>
<dbReference type="InterPro" id="IPR044742">
    <property type="entry name" value="DEAD/DEAH_RhlB"/>
</dbReference>
<feature type="compositionally biased region" description="Polar residues" evidence="6">
    <location>
        <begin position="395"/>
        <end position="411"/>
    </location>
</feature>
<keyword evidence="1" id="KW-0547">Nucleotide-binding</keyword>
<dbReference type="SMART" id="SM00490">
    <property type="entry name" value="HELICc"/>
    <property type="match status" value="1"/>
</dbReference>
<dbReference type="GO" id="GO:0003724">
    <property type="term" value="F:RNA helicase activity"/>
    <property type="evidence" value="ECO:0007669"/>
    <property type="project" value="TreeGrafter"/>
</dbReference>
<dbReference type="InterPro" id="IPR014001">
    <property type="entry name" value="Helicase_ATP-bd"/>
</dbReference>
<dbReference type="GO" id="GO:0016787">
    <property type="term" value="F:hydrolase activity"/>
    <property type="evidence" value="ECO:0007669"/>
    <property type="project" value="UniProtKB-KW"/>
</dbReference>
<gene>
    <name evidence="9" type="ORF">FGL89_03505</name>
</gene>